<reference evidence="1 2" key="1">
    <citation type="journal article" date="2024" name="IMA Fungus">
        <title>IMA Genome - F19 : A genome assembly and annotation guide to empower mycologists, including annotated draft genome sequences of Ceratocystis pirilliformis, Diaporthe australafricana, Fusarium ophioides, Paecilomyces lecythidis, and Sporothrix stenoceras.</title>
        <authorList>
            <person name="Aylward J."/>
            <person name="Wilson A.M."/>
            <person name="Visagie C.M."/>
            <person name="Spraker J."/>
            <person name="Barnes I."/>
            <person name="Buitendag C."/>
            <person name="Ceriani C."/>
            <person name="Del Mar Angel L."/>
            <person name="du Plessis D."/>
            <person name="Fuchs T."/>
            <person name="Gasser K."/>
            <person name="Kramer D."/>
            <person name="Li W."/>
            <person name="Munsamy K."/>
            <person name="Piso A."/>
            <person name="Price J.L."/>
            <person name="Sonnekus B."/>
            <person name="Thomas C."/>
            <person name="van der Nest A."/>
            <person name="van Dijk A."/>
            <person name="van Heerden A."/>
            <person name="van Vuuren N."/>
            <person name="Yilmaz N."/>
            <person name="Duong T.A."/>
            <person name="van der Merwe N.A."/>
            <person name="Wingfield M.J."/>
            <person name="Wingfield B.D."/>
        </authorList>
    </citation>
    <scope>NUCLEOTIDE SEQUENCE [LARGE SCALE GENOMIC DNA]</scope>
    <source>
        <strain evidence="1 2">CMW 18300</strain>
    </source>
</reference>
<organism evidence="1 2">
    <name type="scientific">Diaporthe australafricana</name>
    <dbReference type="NCBI Taxonomy" id="127596"/>
    <lineage>
        <taxon>Eukaryota</taxon>
        <taxon>Fungi</taxon>
        <taxon>Dikarya</taxon>
        <taxon>Ascomycota</taxon>
        <taxon>Pezizomycotina</taxon>
        <taxon>Sordariomycetes</taxon>
        <taxon>Sordariomycetidae</taxon>
        <taxon>Diaporthales</taxon>
        <taxon>Diaporthaceae</taxon>
        <taxon>Diaporthe</taxon>
    </lineage>
</organism>
<dbReference type="Proteomes" id="UP001583177">
    <property type="component" value="Unassembled WGS sequence"/>
</dbReference>
<gene>
    <name evidence="1" type="ORF">Daus18300_014343</name>
</gene>
<evidence type="ECO:0000313" key="1">
    <source>
        <dbReference type="EMBL" id="KAL1846154.1"/>
    </source>
</evidence>
<keyword evidence="2" id="KW-1185">Reference proteome</keyword>
<evidence type="ECO:0000313" key="2">
    <source>
        <dbReference type="Proteomes" id="UP001583177"/>
    </source>
</evidence>
<dbReference type="EMBL" id="JAWRVE010000278">
    <property type="protein sequence ID" value="KAL1846154.1"/>
    <property type="molecule type" value="Genomic_DNA"/>
</dbReference>
<accession>A0ABR3VVL0</accession>
<comment type="caution">
    <text evidence="1">The sequence shown here is derived from an EMBL/GenBank/DDBJ whole genome shotgun (WGS) entry which is preliminary data.</text>
</comment>
<proteinExistence type="predicted"/>
<sequence>MVNVAEGRVEPGSDFRLAWLWVEGWRAQLRKGGDTVERSRWEWRVDDLLRKSQDNEARNQIPDIVARLPGVLRKSTIRNRSRRHGTKKSVHWPEEDCDLAGVDERAS</sequence>
<protein>
    <recommendedName>
        <fullName evidence="3">Transposase</fullName>
    </recommendedName>
</protein>
<evidence type="ECO:0008006" key="3">
    <source>
        <dbReference type="Google" id="ProtNLM"/>
    </source>
</evidence>
<name>A0ABR3VVL0_9PEZI</name>